<accession>A0A444YRV1</accession>
<sequence length="106" mass="11278">MVRASNLMPIGVSSYVPVIEAVLIAPPSFAAAIAMADTPIMISDNDDDDDVEPATITNDSDHEIARSILVGVVELVRKLNLDVMTQQGLPEVASEFGTRDTHDTGV</sequence>
<protein>
    <submittedName>
        <fullName evidence="1">Uncharacterized protein</fullName>
    </submittedName>
</protein>
<organism evidence="1 2">
    <name type="scientific">Arachis hypogaea</name>
    <name type="common">Peanut</name>
    <dbReference type="NCBI Taxonomy" id="3818"/>
    <lineage>
        <taxon>Eukaryota</taxon>
        <taxon>Viridiplantae</taxon>
        <taxon>Streptophyta</taxon>
        <taxon>Embryophyta</taxon>
        <taxon>Tracheophyta</taxon>
        <taxon>Spermatophyta</taxon>
        <taxon>Magnoliopsida</taxon>
        <taxon>eudicotyledons</taxon>
        <taxon>Gunneridae</taxon>
        <taxon>Pentapetalae</taxon>
        <taxon>rosids</taxon>
        <taxon>fabids</taxon>
        <taxon>Fabales</taxon>
        <taxon>Fabaceae</taxon>
        <taxon>Papilionoideae</taxon>
        <taxon>50 kb inversion clade</taxon>
        <taxon>dalbergioids sensu lato</taxon>
        <taxon>Dalbergieae</taxon>
        <taxon>Pterocarpus clade</taxon>
        <taxon>Arachis</taxon>
    </lineage>
</organism>
<evidence type="ECO:0000313" key="1">
    <source>
        <dbReference type="EMBL" id="RYR04652.1"/>
    </source>
</evidence>
<dbReference type="AlphaFoldDB" id="A0A444YRV1"/>
<gene>
    <name evidence="1" type="ORF">Ahy_B06g084425</name>
</gene>
<dbReference type="EMBL" id="SDMP01000016">
    <property type="protein sequence ID" value="RYR04652.1"/>
    <property type="molecule type" value="Genomic_DNA"/>
</dbReference>
<evidence type="ECO:0000313" key="2">
    <source>
        <dbReference type="Proteomes" id="UP000289738"/>
    </source>
</evidence>
<comment type="caution">
    <text evidence="1">The sequence shown here is derived from an EMBL/GenBank/DDBJ whole genome shotgun (WGS) entry which is preliminary data.</text>
</comment>
<dbReference type="Proteomes" id="UP000289738">
    <property type="component" value="Chromosome B06"/>
</dbReference>
<name>A0A444YRV1_ARAHY</name>
<keyword evidence="2" id="KW-1185">Reference proteome</keyword>
<reference evidence="1 2" key="1">
    <citation type="submission" date="2019-01" db="EMBL/GenBank/DDBJ databases">
        <title>Sequencing of cultivated peanut Arachis hypogaea provides insights into genome evolution and oil improvement.</title>
        <authorList>
            <person name="Chen X."/>
        </authorList>
    </citation>
    <scope>NUCLEOTIDE SEQUENCE [LARGE SCALE GENOMIC DNA]</scope>
    <source>
        <strain evidence="2">cv. Fuhuasheng</strain>
        <tissue evidence="1">Leaves</tissue>
    </source>
</reference>
<proteinExistence type="predicted"/>